<name>A0ABT0HK73_9BACT</name>
<organism evidence="3 4">
    <name type="scientific">Spirosoma liriopis</name>
    <dbReference type="NCBI Taxonomy" id="2937440"/>
    <lineage>
        <taxon>Bacteria</taxon>
        <taxon>Pseudomonadati</taxon>
        <taxon>Bacteroidota</taxon>
        <taxon>Cytophagia</taxon>
        <taxon>Cytophagales</taxon>
        <taxon>Cytophagaceae</taxon>
        <taxon>Spirosoma</taxon>
    </lineage>
</organism>
<proteinExistence type="inferred from homology"/>
<evidence type="ECO:0000256" key="1">
    <source>
        <dbReference type="ARBA" id="ARBA00038248"/>
    </source>
</evidence>
<accession>A0ABT0HK73</accession>
<evidence type="ECO:0000259" key="2">
    <source>
        <dbReference type="Pfam" id="PF05168"/>
    </source>
</evidence>
<comment type="similarity">
    <text evidence="1">Belongs to the UPF0332 family.</text>
</comment>
<reference evidence="3 4" key="1">
    <citation type="submission" date="2022-04" db="EMBL/GenBank/DDBJ databases">
        <title>Spirosoma sp. strain RP8 genome sequencing and assembly.</title>
        <authorList>
            <person name="Jung Y."/>
        </authorList>
    </citation>
    <scope>NUCLEOTIDE SEQUENCE [LARGE SCALE GENOMIC DNA]</scope>
    <source>
        <strain evidence="3 4">RP8</strain>
    </source>
</reference>
<gene>
    <name evidence="3" type="ORF">M0L20_11925</name>
</gene>
<dbReference type="EMBL" id="JALPRF010000002">
    <property type="protein sequence ID" value="MCK8492564.1"/>
    <property type="molecule type" value="Genomic_DNA"/>
</dbReference>
<dbReference type="Pfam" id="PF05168">
    <property type="entry name" value="HEPN"/>
    <property type="match status" value="1"/>
</dbReference>
<dbReference type="PANTHER" id="PTHR36565:SF1">
    <property type="entry name" value="UPF0332 PROTEIN TM_1000"/>
    <property type="match status" value="1"/>
</dbReference>
<feature type="domain" description="HEPN" evidence="2">
    <location>
        <begin position="7"/>
        <end position="115"/>
    </location>
</feature>
<evidence type="ECO:0000313" key="3">
    <source>
        <dbReference type="EMBL" id="MCK8492564.1"/>
    </source>
</evidence>
<dbReference type="Proteomes" id="UP001202180">
    <property type="component" value="Unassembled WGS sequence"/>
</dbReference>
<dbReference type="PANTHER" id="PTHR36565">
    <property type="entry name" value="UPF0332 PROTEIN TM_1000"/>
    <property type="match status" value="1"/>
</dbReference>
<keyword evidence="4" id="KW-1185">Reference proteome</keyword>
<protein>
    <submittedName>
        <fullName evidence="3">HEPN domain-containing protein</fullName>
    </submittedName>
</protein>
<dbReference type="RefSeq" id="WP_248477170.1">
    <property type="nucleotide sequence ID" value="NZ_JALPRF010000002.1"/>
</dbReference>
<dbReference type="InterPro" id="IPR052226">
    <property type="entry name" value="UPF0332_toxin"/>
</dbReference>
<dbReference type="InterPro" id="IPR007842">
    <property type="entry name" value="HEPN_dom"/>
</dbReference>
<comment type="caution">
    <text evidence="3">The sequence shown here is derived from an EMBL/GenBank/DDBJ whole genome shotgun (WGS) entry which is preliminary data.</text>
</comment>
<sequence>MSTVDNYMLIAEDCLEDARLLHRYGKYRGACGRTYYAYFNAIRALLATKEITTKSHAAARGLFSAHFVKEGPFAKKDSTSLNELFELRQTGEYDPDEDISESDTQKAIEIAADFLLQAEAYLRENGFPL</sequence>
<dbReference type="Gene3D" id="1.20.120.330">
    <property type="entry name" value="Nucleotidyltransferases domain 2"/>
    <property type="match status" value="1"/>
</dbReference>
<evidence type="ECO:0000313" key="4">
    <source>
        <dbReference type="Proteomes" id="UP001202180"/>
    </source>
</evidence>